<dbReference type="InterPro" id="IPR003245">
    <property type="entry name" value="Phytocyanin_dom"/>
</dbReference>
<organism evidence="13 14">
    <name type="scientific">Erythranthe guttata</name>
    <name type="common">Yellow monkey flower</name>
    <name type="synonym">Mimulus guttatus</name>
    <dbReference type="NCBI Taxonomy" id="4155"/>
    <lineage>
        <taxon>Eukaryota</taxon>
        <taxon>Viridiplantae</taxon>
        <taxon>Streptophyta</taxon>
        <taxon>Embryophyta</taxon>
        <taxon>Tracheophyta</taxon>
        <taxon>Spermatophyta</taxon>
        <taxon>Magnoliopsida</taxon>
        <taxon>eudicotyledons</taxon>
        <taxon>Gunneridae</taxon>
        <taxon>Pentapetalae</taxon>
        <taxon>asterids</taxon>
        <taxon>lamiids</taxon>
        <taxon>Lamiales</taxon>
        <taxon>Phrymaceae</taxon>
        <taxon>Erythranthe</taxon>
    </lineage>
</organism>
<evidence type="ECO:0000256" key="5">
    <source>
        <dbReference type="ARBA" id="ARBA00023136"/>
    </source>
</evidence>
<evidence type="ECO:0000256" key="6">
    <source>
        <dbReference type="ARBA" id="ARBA00023157"/>
    </source>
</evidence>
<dbReference type="PROSITE" id="PS51485">
    <property type="entry name" value="PHYTOCYANIN"/>
    <property type="match status" value="1"/>
</dbReference>
<evidence type="ECO:0000313" key="14">
    <source>
        <dbReference type="Proteomes" id="UP000030748"/>
    </source>
</evidence>
<dbReference type="FunFam" id="2.60.40.420:FF:000010">
    <property type="entry name" value="Early nodulin-like protein 1"/>
    <property type="match status" value="1"/>
</dbReference>
<gene>
    <name evidence="13" type="ORF">MIMGU_mgv1a013589mg</name>
</gene>
<dbReference type="Gene3D" id="2.60.40.420">
    <property type="entry name" value="Cupredoxins - blue copper proteins"/>
    <property type="match status" value="1"/>
</dbReference>
<dbReference type="GO" id="GO:0009055">
    <property type="term" value="F:electron transfer activity"/>
    <property type="evidence" value="ECO:0007669"/>
    <property type="project" value="InterPro"/>
</dbReference>
<evidence type="ECO:0000256" key="11">
    <source>
        <dbReference type="SAM" id="SignalP"/>
    </source>
</evidence>
<evidence type="ECO:0000259" key="12">
    <source>
        <dbReference type="PROSITE" id="PS51485"/>
    </source>
</evidence>
<evidence type="ECO:0000256" key="2">
    <source>
        <dbReference type="ARBA" id="ARBA00022475"/>
    </source>
</evidence>
<dbReference type="AlphaFoldDB" id="A0A022R054"/>
<evidence type="ECO:0000256" key="4">
    <source>
        <dbReference type="ARBA" id="ARBA00022729"/>
    </source>
</evidence>
<dbReference type="InterPro" id="IPR008972">
    <property type="entry name" value="Cupredoxin"/>
</dbReference>
<dbReference type="Proteomes" id="UP000030748">
    <property type="component" value="Unassembled WGS sequence"/>
</dbReference>
<dbReference type="GO" id="GO:0005886">
    <property type="term" value="C:plasma membrane"/>
    <property type="evidence" value="ECO:0000318"/>
    <property type="project" value="GO_Central"/>
</dbReference>
<dbReference type="InterPro" id="IPR039391">
    <property type="entry name" value="Phytocyanin-like"/>
</dbReference>
<evidence type="ECO:0000313" key="13">
    <source>
        <dbReference type="EMBL" id="EYU33616.1"/>
    </source>
</evidence>
<protein>
    <recommendedName>
        <fullName evidence="12">Phytocyanin domain-containing protein</fullName>
    </recommendedName>
</protein>
<feature type="compositionally biased region" description="Polar residues" evidence="10">
    <location>
        <begin position="190"/>
        <end position="199"/>
    </location>
</feature>
<keyword evidence="3" id="KW-0336">GPI-anchor</keyword>
<keyword evidence="6" id="KW-1015">Disulfide bond</keyword>
<reference evidence="13 14" key="1">
    <citation type="journal article" date="2013" name="Proc. Natl. Acad. Sci. U.S.A.">
        <title>Fine-scale variation in meiotic recombination in Mimulus inferred from population shotgun sequencing.</title>
        <authorList>
            <person name="Hellsten U."/>
            <person name="Wright K.M."/>
            <person name="Jenkins J."/>
            <person name="Shu S."/>
            <person name="Yuan Y."/>
            <person name="Wessler S.R."/>
            <person name="Schmutz J."/>
            <person name="Willis J.H."/>
            <person name="Rokhsar D.S."/>
        </authorList>
    </citation>
    <scope>NUCLEOTIDE SEQUENCE [LARGE SCALE GENOMIC DNA]</scope>
    <source>
        <strain evidence="14">cv. DUN x IM62</strain>
    </source>
</reference>
<dbReference type="CDD" id="cd11019">
    <property type="entry name" value="OsENODL1_like"/>
    <property type="match status" value="1"/>
</dbReference>
<comment type="subcellular location">
    <subcellularLocation>
        <location evidence="1">Cell membrane</location>
        <topology evidence="1">Lipid-anchor</topology>
        <topology evidence="1">GPI-anchor</topology>
    </subcellularLocation>
</comment>
<dbReference type="OrthoDB" id="691587at2759"/>
<dbReference type="Pfam" id="PF02298">
    <property type="entry name" value="Cu_bind_like"/>
    <property type="match status" value="1"/>
</dbReference>
<proteinExistence type="inferred from homology"/>
<keyword evidence="14" id="KW-1185">Reference proteome</keyword>
<evidence type="ECO:0000256" key="9">
    <source>
        <dbReference type="ARBA" id="ARBA00035011"/>
    </source>
</evidence>
<evidence type="ECO:0000256" key="3">
    <source>
        <dbReference type="ARBA" id="ARBA00022622"/>
    </source>
</evidence>
<feature type="chain" id="PRO_5001504707" description="Phytocyanin domain-containing protein" evidence="11">
    <location>
        <begin position="28"/>
        <end position="216"/>
    </location>
</feature>
<dbReference type="SUPFAM" id="SSF49503">
    <property type="entry name" value="Cupredoxins"/>
    <property type="match status" value="1"/>
</dbReference>
<evidence type="ECO:0000256" key="10">
    <source>
        <dbReference type="SAM" id="MobiDB-lite"/>
    </source>
</evidence>
<evidence type="ECO:0000256" key="1">
    <source>
        <dbReference type="ARBA" id="ARBA00004609"/>
    </source>
</evidence>
<dbReference type="PhylomeDB" id="A0A022R054"/>
<keyword evidence="4 11" id="KW-0732">Signal</keyword>
<evidence type="ECO:0000256" key="8">
    <source>
        <dbReference type="ARBA" id="ARBA00023288"/>
    </source>
</evidence>
<comment type="similarity">
    <text evidence="9">Belongs to the early nodulin-like (ENODL) family.</text>
</comment>
<keyword evidence="7" id="KW-0325">Glycoprotein</keyword>
<sequence>MAQINREIFRVFGYFLGFLLLIQIGHAFEFKVGGPTASWKVPSDDSNAASFYNQWAQKNRFQIGDTLLFVYNADVDSVLHVSKYDYESCNTESPAEKFADGHTVFKFNQSGPHYFISGVADHCRKNEKLVVVVMADRTGKHGSSAAPPSPPPSPENVPVPPPSPAPSGESPPSDGAEENPTPAPSEEDSPPNNGASSSIVGVASFLGSVAAFVLAI</sequence>
<keyword evidence="5" id="KW-0472">Membrane</keyword>
<dbReference type="GO" id="GO:0098552">
    <property type="term" value="C:side of membrane"/>
    <property type="evidence" value="ECO:0007669"/>
    <property type="project" value="UniProtKB-KW"/>
</dbReference>
<dbReference type="PANTHER" id="PTHR33021">
    <property type="entry name" value="BLUE COPPER PROTEIN"/>
    <property type="match status" value="1"/>
</dbReference>
<feature type="region of interest" description="Disordered" evidence="10">
    <location>
        <begin position="139"/>
        <end position="199"/>
    </location>
</feature>
<feature type="signal peptide" evidence="11">
    <location>
        <begin position="1"/>
        <end position="27"/>
    </location>
</feature>
<evidence type="ECO:0000256" key="7">
    <source>
        <dbReference type="ARBA" id="ARBA00023180"/>
    </source>
</evidence>
<feature type="domain" description="Phytocyanin" evidence="12">
    <location>
        <begin position="28"/>
        <end position="135"/>
    </location>
</feature>
<dbReference type="eggNOG" id="ENOG502RZQI">
    <property type="taxonomic scope" value="Eukaryota"/>
</dbReference>
<dbReference type="STRING" id="4155.A0A022R054"/>
<dbReference type="EMBL" id="KI630752">
    <property type="protein sequence ID" value="EYU33616.1"/>
    <property type="molecule type" value="Genomic_DNA"/>
</dbReference>
<name>A0A022R054_ERYGU</name>
<feature type="compositionally biased region" description="Pro residues" evidence="10">
    <location>
        <begin position="147"/>
        <end position="165"/>
    </location>
</feature>
<dbReference type="OMA" id="ANDYNQW"/>
<dbReference type="InterPro" id="IPR041846">
    <property type="entry name" value="ENL_dom"/>
</dbReference>
<keyword evidence="2" id="KW-1003">Cell membrane</keyword>
<dbReference type="KEGG" id="egt:105962017"/>
<dbReference type="PANTHER" id="PTHR33021:SF253">
    <property type="entry name" value="EARLY NODULIN-LIKE PROTEIN 9"/>
    <property type="match status" value="1"/>
</dbReference>
<keyword evidence="8" id="KW-0449">Lipoprotein</keyword>
<accession>A0A022R054</accession>